<sequence>MSGRNGFFVAASGFERILSAVPTGVSQGLTPRFEALQKQQVSKDAGGVMAKAITPLARRIDSLKPSG</sequence>
<dbReference type="KEGG" id="lhi:JP39_11785"/>
<evidence type="ECO:0000313" key="2">
    <source>
        <dbReference type="Proteomes" id="UP000061546"/>
    </source>
</evidence>
<dbReference type="Proteomes" id="UP000061546">
    <property type="component" value="Chromosome"/>
</dbReference>
<evidence type="ECO:0000313" key="1">
    <source>
        <dbReference type="EMBL" id="ALB29983.1"/>
    </source>
</evidence>
<accession>A0A0K2LFK3</accession>
<organism evidence="1 2">
    <name type="scientific">Companilactobacillus heilongjiangensis</name>
    <dbReference type="NCBI Taxonomy" id="1074467"/>
    <lineage>
        <taxon>Bacteria</taxon>
        <taxon>Bacillati</taxon>
        <taxon>Bacillota</taxon>
        <taxon>Bacilli</taxon>
        <taxon>Lactobacillales</taxon>
        <taxon>Lactobacillaceae</taxon>
        <taxon>Companilactobacillus</taxon>
    </lineage>
</organism>
<proteinExistence type="predicted"/>
<gene>
    <name evidence="1" type="ORF">JP39_11785</name>
</gene>
<name>A0A0K2LFK3_9LACO</name>
<keyword evidence="2" id="KW-1185">Reference proteome</keyword>
<dbReference type="STRING" id="1074467.JP39_11785"/>
<dbReference type="AlphaFoldDB" id="A0A0K2LFK3"/>
<protein>
    <submittedName>
        <fullName evidence="1">Uncharacterized protein</fullName>
    </submittedName>
</protein>
<reference evidence="1 2" key="1">
    <citation type="submission" date="2015-08" db="EMBL/GenBank/DDBJ databases">
        <title>Genomic sequence of Lactobacillus heilongjiangensis DSM 28069, isolated from Chinese traditional pickle.</title>
        <authorList>
            <person name="Jiang X."/>
            <person name="Zheng B."/>
            <person name="Cheng H."/>
        </authorList>
    </citation>
    <scope>NUCLEOTIDE SEQUENCE [LARGE SCALE GENOMIC DNA]</scope>
    <source>
        <strain evidence="1 2">DSM 28069</strain>
    </source>
</reference>
<dbReference type="EMBL" id="CP012559">
    <property type="protein sequence ID" value="ALB29983.1"/>
    <property type="molecule type" value="Genomic_DNA"/>
</dbReference>